<sequence>MLRATFRFPDVTAPEFEADQWKVGSAEDPTFFTTIFTSLAHSTTATPSNDTFSSSNLSSSAGNVPINGIETCLPPPPLSTNTHSMTTRSKLGVFKPRALAAQPLDLIHNVLTNVTQVLSCPH</sequence>
<dbReference type="EMBL" id="JASCZI010241670">
    <property type="protein sequence ID" value="MED6204205.1"/>
    <property type="molecule type" value="Genomic_DNA"/>
</dbReference>
<evidence type="ECO:0000313" key="1">
    <source>
        <dbReference type="EMBL" id="MED6204205.1"/>
    </source>
</evidence>
<organism evidence="1 2">
    <name type="scientific">Stylosanthes scabra</name>
    <dbReference type="NCBI Taxonomy" id="79078"/>
    <lineage>
        <taxon>Eukaryota</taxon>
        <taxon>Viridiplantae</taxon>
        <taxon>Streptophyta</taxon>
        <taxon>Embryophyta</taxon>
        <taxon>Tracheophyta</taxon>
        <taxon>Spermatophyta</taxon>
        <taxon>Magnoliopsida</taxon>
        <taxon>eudicotyledons</taxon>
        <taxon>Gunneridae</taxon>
        <taxon>Pentapetalae</taxon>
        <taxon>rosids</taxon>
        <taxon>fabids</taxon>
        <taxon>Fabales</taxon>
        <taxon>Fabaceae</taxon>
        <taxon>Papilionoideae</taxon>
        <taxon>50 kb inversion clade</taxon>
        <taxon>dalbergioids sensu lato</taxon>
        <taxon>Dalbergieae</taxon>
        <taxon>Pterocarpus clade</taxon>
        <taxon>Stylosanthes</taxon>
    </lineage>
</organism>
<accession>A0ABU6Y1L9</accession>
<keyword evidence="2" id="KW-1185">Reference proteome</keyword>
<evidence type="ECO:0000313" key="2">
    <source>
        <dbReference type="Proteomes" id="UP001341840"/>
    </source>
</evidence>
<proteinExistence type="predicted"/>
<comment type="caution">
    <text evidence="1">The sequence shown here is derived from an EMBL/GenBank/DDBJ whole genome shotgun (WGS) entry which is preliminary data.</text>
</comment>
<name>A0ABU6Y1L9_9FABA</name>
<dbReference type="Proteomes" id="UP001341840">
    <property type="component" value="Unassembled WGS sequence"/>
</dbReference>
<protein>
    <submittedName>
        <fullName evidence="1">Uncharacterized protein</fullName>
    </submittedName>
</protein>
<reference evidence="1 2" key="1">
    <citation type="journal article" date="2023" name="Plants (Basel)">
        <title>Bridging the Gap: Combining Genomics and Transcriptomics Approaches to Understand Stylosanthes scabra, an Orphan Legume from the Brazilian Caatinga.</title>
        <authorList>
            <person name="Ferreira-Neto J.R.C."/>
            <person name="da Silva M.D."/>
            <person name="Binneck E."/>
            <person name="de Melo N.F."/>
            <person name="da Silva R.H."/>
            <person name="de Melo A.L.T.M."/>
            <person name="Pandolfi V."/>
            <person name="Bustamante F.O."/>
            <person name="Brasileiro-Vidal A.C."/>
            <person name="Benko-Iseppon A.M."/>
        </authorList>
    </citation>
    <scope>NUCLEOTIDE SEQUENCE [LARGE SCALE GENOMIC DNA]</scope>
    <source>
        <tissue evidence="1">Leaves</tissue>
    </source>
</reference>
<gene>
    <name evidence="1" type="ORF">PIB30_006961</name>
</gene>